<dbReference type="PROSITE" id="PS00036">
    <property type="entry name" value="BZIP_BASIC"/>
    <property type="match status" value="1"/>
</dbReference>
<dbReference type="CDD" id="cd14690">
    <property type="entry name" value="bZIP_CREB1"/>
    <property type="match status" value="1"/>
</dbReference>
<evidence type="ECO:0000256" key="2">
    <source>
        <dbReference type="SAM" id="MobiDB-lite"/>
    </source>
</evidence>
<dbReference type="InterPro" id="IPR046347">
    <property type="entry name" value="bZIP_sf"/>
</dbReference>
<reference evidence="4" key="2">
    <citation type="journal article" date="2022" name="Proc. Natl. Acad. Sci. U.S.A.">
        <title>Diploid-dominant life cycles characterize the early evolution of Fungi.</title>
        <authorList>
            <person name="Amses K.R."/>
            <person name="Simmons D.R."/>
            <person name="Longcore J.E."/>
            <person name="Mondo S.J."/>
            <person name="Seto K."/>
            <person name="Jeronimo G.H."/>
            <person name="Bonds A.E."/>
            <person name="Quandt C.A."/>
            <person name="Davis W.J."/>
            <person name="Chang Y."/>
            <person name="Federici B.A."/>
            <person name="Kuo A."/>
            <person name="LaButti K."/>
            <person name="Pangilinan J."/>
            <person name="Andreopoulos W."/>
            <person name="Tritt A."/>
            <person name="Riley R."/>
            <person name="Hundley H."/>
            <person name="Johnson J."/>
            <person name="Lipzen A."/>
            <person name="Barry K."/>
            <person name="Lang B.F."/>
            <person name="Cuomo C.A."/>
            <person name="Buchler N.E."/>
            <person name="Grigoriev I.V."/>
            <person name="Spatafora J.W."/>
            <person name="Stajich J.E."/>
            <person name="James T.Y."/>
        </authorList>
    </citation>
    <scope>NUCLEOTIDE SEQUENCE</scope>
    <source>
        <strain evidence="4">AG</strain>
    </source>
</reference>
<feature type="compositionally biased region" description="Basic and acidic residues" evidence="2">
    <location>
        <begin position="7"/>
        <end position="34"/>
    </location>
</feature>
<dbReference type="PANTHER" id="PTHR45879:SF3">
    <property type="entry name" value="CYCLIC AMP RESPONSE ELEMENT-BINDING PROTEIN B"/>
    <property type="match status" value="1"/>
</dbReference>
<dbReference type="InterPro" id="IPR001630">
    <property type="entry name" value="Leuzip_CREB"/>
</dbReference>
<dbReference type="SUPFAM" id="SSF57959">
    <property type="entry name" value="Leucine zipper domain"/>
    <property type="match status" value="1"/>
</dbReference>
<dbReference type="AlphaFoldDB" id="A0AAD5EHI6"/>
<dbReference type="EMBL" id="MU620901">
    <property type="protein sequence ID" value="KAI8582385.1"/>
    <property type="molecule type" value="Genomic_DNA"/>
</dbReference>
<feature type="region of interest" description="Disordered" evidence="2">
    <location>
        <begin position="1"/>
        <end position="60"/>
    </location>
</feature>
<dbReference type="GO" id="GO:0005667">
    <property type="term" value="C:transcription regulator complex"/>
    <property type="evidence" value="ECO:0007669"/>
    <property type="project" value="TreeGrafter"/>
</dbReference>
<dbReference type="PRINTS" id="PR00041">
    <property type="entry name" value="LEUZIPPRCREB"/>
</dbReference>
<feature type="coiled-coil region" evidence="1">
    <location>
        <begin position="192"/>
        <end position="226"/>
    </location>
</feature>
<keyword evidence="1" id="KW-0175">Coiled coil</keyword>
<name>A0AAD5EHI6_UMBRA</name>
<dbReference type="Gene3D" id="1.20.5.170">
    <property type="match status" value="1"/>
</dbReference>
<dbReference type="RefSeq" id="XP_051447389.1">
    <property type="nucleotide sequence ID" value="XM_051593679.1"/>
</dbReference>
<dbReference type="SMART" id="SM00338">
    <property type="entry name" value="BRLZ"/>
    <property type="match status" value="1"/>
</dbReference>
<comment type="caution">
    <text evidence="4">The sequence shown here is derived from an EMBL/GenBank/DDBJ whole genome shotgun (WGS) entry which is preliminary data.</text>
</comment>
<reference evidence="4" key="1">
    <citation type="submission" date="2021-06" db="EMBL/GenBank/DDBJ databases">
        <authorList>
            <consortium name="DOE Joint Genome Institute"/>
            <person name="Mondo S.J."/>
            <person name="Amses K.R."/>
            <person name="Simmons D.R."/>
            <person name="Longcore J.E."/>
            <person name="Seto K."/>
            <person name="Alves G.H."/>
            <person name="Bonds A.E."/>
            <person name="Quandt C.A."/>
            <person name="Davis W.J."/>
            <person name="Chang Y."/>
            <person name="Letcher P.M."/>
            <person name="Powell M.J."/>
            <person name="Kuo A."/>
            <person name="Labutti K."/>
            <person name="Pangilinan J."/>
            <person name="Andreopoulos W."/>
            <person name="Tritt A."/>
            <person name="Riley R."/>
            <person name="Hundley H."/>
            <person name="Johnson J."/>
            <person name="Lipzen A."/>
            <person name="Barry K."/>
            <person name="Berbee M.L."/>
            <person name="Buchler N.E."/>
            <person name="Grigoriev I.V."/>
            <person name="Spatafora J.W."/>
            <person name="Stajich J.E."/>
            <person name="James T.Y."/>
        </authorList>
    </citation>
    <scope>NUCLEOTIDE SEQUENCE</scope>
    <source>
        <strain evidence="4">AG</strain>
    </source>
</reference>
<dbReference type="Proteomes" id="UP001206595">
    <property type="component" value="Unassembled WGS sequence"/>
</dbReference>
<proteinExistence type="predicted"/>
<evidence type="ECO:0000313" key="5">
    <source>
        <dbReference type="Proteomes" id="UP001206595"/>
    </source>
</evidence>
<sequence>MPADVHNLAEVERYVKEETTGSKRDADSDSEHDHLTHRKASAPPSPSVSPSDENHATSPLNGAALNAALTSAQNTSGLVLTAEQQQQILQYAQANGQQDLAASLANAMVSPISVPGNLSSTLLQSLQAANVITSLPGPPHLSNMDGTAAGQVNGDGDSEHQRKRANNSRALTDDERRQRRLLRNRMAAKECRKKKKNYVQGMEEKIARLEEENLRLRKEMEEANAKLALDSMQEGSESYRLMKEVEELNAKLGHPGLQFIHNVGQHLGELAQSQASENRSSDANAAST</sequence>
<keyword evidence="5" id="KW-1185">Reference proteome</keyword>
<evidence type="ECO:0000259" key="3">
    <source>
        <dbReference type="PROSITE" id="PS50217"/>
    </source>
</evidence>
<feature type="region of interest" description="Disordered" evidence="2">
    <location>
        <begin position="137"/>
        <end position="174"/>
    </location>
</feature>
<dbReference type="Pfam" id="PF00170">
    <property type="entry name" value="bZIP_1"/>
    <property type="match status" value="1"/>
</dbReference>
<evidence type="ECO:0000313" key="4">
    <source>
        <dbReference type="EMBL" id="KAI8582385.1"/>
    </source>
</evidence>
<dbReference type="GO" id="GO:0000978">
    <property type="term" value="F:RNA polymerase II cis-regulatory region sequence-specific DNA binding"/>
    <property type="evidence" value="ECO:0007669"/>
    <property type="project" value="TreeGrafter"/>
</dbReference>
<dbReference type="GeneID" id="75919021"/>
<dbReference type="PANTHER" id="PTHR45879">
    <property type="entry name" value="CYCLIC AMP RESPONSE ELEMENT-BINDING PROTEIN B"/>
    <property type="match status" value="1"/>
</dbReference>
<feature type="domain" description="BZIP" evidence="3">
    <location>
        <begin position="174"/>
        <end position="227"/>
    </location>
</feature>
<dbReference type="PROSITE" id="PS50217">
    <property type="entry name" value="BZIP"/>
    <property type="match status" value="1"/>
</dbReference>
<dbReference type="InterPro" id="IPR004827">
    <property type="entry name" value="bZIP"/>
</dbReference>
<organism evidence="4 5">
    <name type="scientific">Umbelopsis ramanniana AG</name>
    <dbReference type="NCBI Taxonomy" id="1314678"/>
    <lineage>
        <taxon>Eukaryota</taxon>
        <taxon>Fungi</taxon>
        <taxon>Fungi incertae sedis</taxon>
        <taxon>Mucoromycota</taxon>
        <taxon>Mucoromycotina</taxon>
        <taxon>Umbelopsidomycetes</taxon>
        <taxon>Umbelopsidales</taxon>
        <taxon>Umbelopsidaceae</taxon>
        <taxon>Umbelopsis</taxon>
    </lineage>
</organism>
<protein>
    <recommendedName>
        <fullName evidence="3">BZIP domain-containing protein</fullName>
    </recommendedName>
</protein>
<dbReference type="GO" id="GO:0000981">
    <property type="term" value="F:DNA-binding transcription factor activity, RNA polymerase II-specific"/>
    <property type="evidence" value="ECO:0007669"/>
    <property type="project" value="TreeGrafter"/>
</dbReference>
<accession>A0AAD5EHI6</accession>
<dbReference type="GO" id="GO:0005634">
    <property type="term" value="C:nucleus"/>
    <property type="evidence" value="ECO:0007669"/>
    <property type="project" value="InterPro"/>
</dbReference>
<evidence type="ECO:0000256" key="1">
    <source>
        <dbReference type="SAM" id="Coils"/>
    </source>
</evidence>
<gene>
    <name evidence="4" type="ORF">K450DRAFT_297999</name>
</gene>